<dbReference type="Gene3D" id="3.40.50.720">
    <property type="entry name" value="NAD(P)-binding Rossmann-like Domain"/>
    <property type="match status" value="1"/>
</dbReference>
<proteinExistence type="inferred from homology"/>
<evidence type="ECO:0000256" key="1">
    <source>
        <dbReference type="ARBA" id="ARBA00006484"/>
    </source>
</evidence>
<dbReference type="PANTHER" id="PTHR42901">
    <property type="entry name" value="ALCOHOL DEHYDROGENASE"/>
    <property type="match status" value="1"/>
</dbReference>
<dbReference type="Proteomes" id="UP001501495">
    <property type="component" value="Unassembled WGS sequence"/>
</dbReference>
<dbReference type="SUPFAM" id="SSF51735">
    <property type="entry name" value="NAD(P)-binding Rossmann-fold domains"/>
    <property type="match status" value="1"/>
</dbReference>
<dbReference type="PANTHER" id="PTHR42901:SF1">
    <property type="entry name" value="ALCOHOL DEHYDROGENASE"/>
    <property type="match status" value="1"/>
</dbReference>
<dbReference type="InterPro" id="IPR020904">
    <property type="entry name" value="Sc_DH/Rdtase_CS"/>
</dbReference>
<evidence type="ECO:0000256" key="3">
    <source>
        <dbReference type="RuleBase" id="RU000363"/>
    </source>
</evidence>
<dbReference type="PRINTS" id="PR00080">
    <property type="entry name" value="SDRFAMILY"/>
</dbReference>
<protein>
    <submittedName>
        <fullName evidence="4">SDR family oxidoreductase</fullName>
    </submittedName>
</protein>
<accession>A0ABP7Y3K2</accession>
<dbReference type="PROSITE" id="PS00061">
    <property type="entry name" value="ADH_SHORT"/>
    <property type="match status" value="1"/>
</dbReference>
<dbReference type="EMBL" id="BAAAZH010000037">
    <property type="protein sequence ID" value="GAA4130209.1"/>
    <property type="molecule type" value="Genomic_DNA"/>
</dbReference>
<gene>
    <name evidence="4" type="ORF">GCM10022215_43670</name>
</gene>
<keyword evidence="2" id="KW-0560">Oxidoreductase</keyword>
<dbReference type="RefSeq" id="WP_344735673.1">
    <property type="nucleotide sequence ID" value="NZ_BAAAZH010000037.1"/>
</dbReference>
<keyword evidence="5" id="KW-1185">Reference proteome</keyword>
<evidence type="ECO:0000313" key="5">
    <source>
        <dbReference type="Proteomes" id="UP001501495"/>
    </source>
</evidence>
<sequence>MTTQPTASATPARDLEGRVAVVTGASSGIGAETARELAARGAAVALLARRAERLEELAARIEKDGGRALAVPADVTDAAAMRAARETIVAELGRPAIVVNNAGVMLPAPIEQHLTDQWQRQIDLNISALMTTIDVFLDDLVAAGTAGGPADLVNISSIAGENLFGNFAVYSGTKAFVTHLSKHLRMELGPKRVRVSAIAPGVVSTELQSHVTDPGAQEWLEGAAQSMELLQPEDVAATIGFVVSLPRHVNLERVVIMPTEQTA</sequence>
<name>A0ABP7Y3K2_9ACTN</name>
<evidence type="ECO:0000256" key="2">
    <source>
        <dbReference type="ARBA" id="ARBA00023002"/>
    </source>
</evidence>
<evidence type="ECO:0000313" key="4">
    <source>
        <dbReference type="EMBL" id="GAA4130209.1"/>
    </source>
</evidence>
<organism evidence="4 5">
    <name type="scientific">Nocardioides fonticola</name>
    <dbReference type="NCBI Taxonomy" id="450363"/>
    <lineage>
        <taxon>Bacteria</taxon>
        <taxon>Bacillati</taxon>
        <taxon>Actinomycetota</taxon>
        <taxon>Actinomycetes</taxon>
        <taxon>Propionibacteriales</taxon>
        <taxon>Nocardioidaceae</taxon>
        <taxon>Nocardioides</taxon>
    </lineage>
</organism>
<comment type="caution">
    <text evidence="4">The sequence shown here is derived from an EMBL/GenBank/DDBJ whole genome shotgun (WGS) entry which is preliminary data.</text>
</comment>
<reference evidence="5" key="1">
    <citation type="journal article" date="2019" name="Int. J. Syst. Evol. Microbiol.">
        <title>The Global Catalogue of Microorganisms (GCM) 10K type strain sequencing project: providing services to taxonomists for standard genome sequencing and annotation.</title>
        <authorList>
            <consortium name="The Broad Institute Genomics Platform"/>
            <consortium name="The Broad Institute Genome Sequencing Center for Infectious Disease"/>
            <person name="Wu L."/>
            <person name="Ma J."/>
        </authorList>
    </citation>
    <scope>NUCLEOTIDE SEQUENCE [LARGE SCALE GENOMIC DNA]</scope>
    <source>
        <strain evidence="5">JCM 16703</strain>
    </source>
</reference>
<dbReference type="Pfam" id="PF00106">
    <property type="entry name" value="adh_short"/>
    <property type="match status" value="1"/>
</dbReference>
<dbReference type="InterPro" id="IPR036291">
    <property type="entry name" value="NAD(P)-bd_dom_sf"/>
</dbReference>
<dbReference type="InterPro" id="IPR002347">
    <property type="entry name" value="SDR_fam"/>
</dbReference>
<dbReference type="PRINTS" id="PR00081">
    <property type="entry name" value="GDHRDH"/>
</dbReference>
<comment type="similarity">
    <text evidence="1 3">Belongs to the short-chain dehydrogenases/reductases (SDR) family.</text>
</comment>